<organism evidence="1 2">
    <name type="scientific">Alicyclobacillus cycloheptanicus</name>
    <dbReference type="NCBI Taxonomy" id="1457"/>
    <lineage>
        <taxon>Bacteria</taxon>
        <taxon>Bacillati</taxon>
        <taxon>Bacillota</taxon>
        <taxon>Bacilli</taxon>
        <taxon>Bacillales</taxon>
        <taxon>Alicyclobacillaceae</taxon>
        <taxon>Alicyclobacillus</taxon>
    </lineage>
</organism>
<protein>
    <submittedName>
        <fullName evidence="1">Uncharacterized protein</fullName>
    </submittedName>
</protein>
<proteinExistence type="predicted"/>
<accession>A0ABT9XMY5</accession>
<dbReference type="Proteomes" id="UP001232973">
    <property type="component" value="Unassembled WGS sequence"/>
</dbReference>
<evidence type="ECO:0000313" key="2">
    <source>
        <dbReference type="Proteomes" id="UP001232973"/>
    </source>
</evidence>
<gene>
    <name evidence="1" type="ORF">J2S03_003528</name>
</gene>
<comment type="caution">
    <text evidence="1">The sequence shown here is derived from an EMBL/GenBank/DDBJ whole genome shotgun (WGS) entry which is preliminary data.</text>
</comment>
<reference evidence="1 2" key="1">
    <citation type="submission" date="2023-07" db="EMBL/GenBank/DDBJ databases">
        <title>Genomic Encyclopedia of Type Strains, Phase IV (KMG-IV): sequencing the most valuable type-strain genomes for metagenomic binning, comparative biology and taxonomic classification.</title>
        <authorList>
            <person name="Goeker M."/>
        </authorList>
    </citation>
    <scope>NUCLEOTIDE SEQUENCE [LARGE SCALE GENOMIC DNA]</scope>
    <source>
        <strain evidence="1 2">DSM 4006</strain>
    </source>
</reference>
<evidence type="ECO:0000313" key="1">
    <source>
        <dbReference type="EMBL" id="MDQ0191653.1"/>
    </source>
</evidence>
<sequence length="93" mass="10575">MHIGPELYKDISEKMRALGLSGPDFRPISADLNDLVEASERYLNIIDQLLQADNSNKDSILELFIDLQVTLEHLMFHIKSGLPLVERIINSIE</sequence>
<keyword evidence="2" id="KW-1185">Reference proteome</keyword>
<dbReference type="EMBL" id="JAUSTP010000080">
    <property type="protein sequence ID" value="MDQ0191653.1"/>
    <property type="molecule type" value="Genomic_DNA"/>
</dbReference>
<dbReference type="RefSeq" id="WP_274457329.1">
    <property type="nucleotide sequence ID" value="NZ_CP067097.1"/>
</dbReference>
<name>A0ABT9XMY5_9BACL</name>